<feature type="compositionally biased region" description="Low complexity" evidence="1">
    <location>
        <begin position="19"/>
        <end position="33"/>
    </location>
</feature>
<accession>A0ABW7SRY6</accession>
<feature type="region of interest" description="Disordered" evidence="1">
    <location>
        <begin position="64"/>
        <end position="99"/>
    </location>
</feature>
<evidence type="ECO:0000313" key="3">
    <source>
        <dbReference type="Proteomes" id="UP001611075"/>
    </source>
</evidence>
<feature type="compositionally biased region" description="Basic residues" evidence="1">
    <location>
        <begin position="1"/>
        <end position="11"/>
    </location>
</feature>
<reference evidence="2 3" key="1">
    <citation type="submission" date="2024-10" db="EMBL/GenBank/DDBJ databases">
        <title>The Natural Products Discovery Center: Release of the First 8490 Sequenced Strains for Exploring Actinobacteria Biosynthetic Diversity.</title>
        <authorList>
            <person name="Kalkreuter E."/>
            <person name="Kautsar S.A."/>
            <person name="Yang D."/>
            <person name="Bader C.D."/>
            <person name="Teijaro C.N."/>
            <person name="Fluegel L."/>
            <person name="Davis C.M."/>
            <person name="Simpson J.R."/>
            <person name="Lauterbach L."/>
            <person name="Steele A.D."/>
            <person name="Gui C."/>
            <person name="Meng S."/>
            <person name="Li G."/>
            <person name="Viehrig K."/>
            <person name="Ye F."/>
            <person name="Su P."/>
            <person name="Kiefer A.F."/>
            <person name="Nichols A."/>
            <person name="Cepeda A.J."/>
            <person name="Yan W."/>
            <person name="Fan B."/>
            <person name="Jiang Y."/>
            <person name="Adhikari A."/>
            <person name="Zheng C.-J."/>
            <person name="Schuster L."/>
            <person name="Cowan T.M."/>
            <person name="Smanski M.J."/>
            <person name="Chevrette M.G."/>
            <person name="De Carvalho L.P.S."/>
            <person name="Shen B."/>
        </authorList>
    </citation>
    <scope>NUCLEOTIDE SEQUENCE [LARGE SCALE GENOMIC DNA]</scope>
    <source>
        <strain evidence="2 3">NPDC021253</strain>
    </source>
</reference>
<dbReference type="Proteomes" id="UP001611075">
    <property type="component" value="Unassembled WGS sequence"/>
</dbReference>
<evidence type="ECO:0000256" key="1">
    <source>
        <dbReference type="SAM" id="MobiDB-lite"/>
    </source>
</evidence>
<feature type="region of interest" description="Disordered" evidence="1">
    <location>
        <begin position="1"/>
        <end position="33"/>
    </location>
</feature>
<proteinExistence type="predicted"/>
<keyword evidence="3" id="KW-1185">Reference proteome</keyword>
<evidence type="ECO:0000313" key="2">
    <source>
        <dbReference type="EMBL" id="MFI0796470.1"/>
    </source>
</evidence>
<protein>
    <submittedName>
        <fullName evidence="2">Uncharacterized protein</fullName>
    </submittedName>
</protein>
<comment type="caution">
    <text evidence="2">The sequence shown here is derived from an EMBL/GenBank/DDBJ whole genome shotgun (WGS) entry which is preliminary data.</text>
</comment>
<sequence length="99" mass="10058">MPAKRSSRKPRPSSPRPSPAKATPPDLDVAAGAPVVPVPPVVTPPDLDGVTIAPVVPVVPVVATPPAPKAGPPAGGTRFTGAARSQRAGQGRRYAFRRS</sequence>
<dbReference type="EMBL" id="JBIRPU010000028">
    <property type="protein sequence ID" value="MFI0796470.1"/>
    <property type="molecule type" value="Genomic_DNA"/>
</dbReference>
<dbReference type="RefSeq" id="WP_396684610.1">
    <property type="nucleotide sequence ID" value="NZ_JBIRPU010000028.1"/>
</dbReference>
<organism evidence="2 3">
    <name type="scientific">Micromonospora rubida</name>
    <dbReference type="NCBI Taxonomy" id="2697657"/>
    <lineage>
        <taxon>Bacteria</taxon>
        <taxon>Bacillati</taxon>
        <taxon>Actinomycetota</taxon>
        <taxon>Actinomycetes</taxon>
        <taxon>Micromonosporales</taxon>
        <taxon>Micromonosporaceae</taxon>
        <taxon>Micromonospora</taxon>
    </lineage>
</organism>
<name>A0ABW7SRY6_9ACTN</name>
<feature type="compositionally biased region" description="Low complexity" evidence="1">
    <location>
        <begin position="75"/>
        <end position="93"/>
    </location>
</feature>
<gene>
    <name evidence="2" type="ORF">ACH4OY_27855</name>
</gene>